<name>A0A0F9E8D0_9ZZZZ</name>
<dbReference type="EMBL" id="LAZR01035956">
    <property type="protein sequence ID" value="KKL26111.1"/>
    <property type="molecule type" value="Genomic_DNA"/>
</dbReference>
<evidence type="ECO:0000313" key="1">
    <source>
        <dbReference type="EMBL" id="KKL26111.1"/>
    </source>
</evidence>
<protein>
    <submittedName>
        <fullName evidence="1">Uncharacterized protein</fullName>
    </submittedName>
</protein>
<proteinExistence type="predicted"/>
<sequence length="108" mass="13382">MLNWRIYYADFTTFSNEDGNPWDAPAYNVIIINQWRENRDERSYVQHECNYYIWLGYKWLGCDRDRLWQYWFIDKYDFPRAVMLGFTAPNDDYRAIVRMAKDDKEFYG</sequence>
<accession>A0A0F9E8D0</accession>
<gene>
    <name evidence="1" type="ORF">LCGC14_2398560</name>
</gene>
<dbReference type="AlphaFoldDB" id="A0A0F9E8D0"/>
<organism evidence="1">
    <name type="scientific">marine sediment metagenome</name>
    <dbReference type="NCBI Taxonomy" id="412755"/>
    <lineage>
        <taxon>unclassified sequences</taxon>
        <taxon>metagenomes</taxon>
        <taxon>ecological metagenomes</taxon>
    </lineage>
</organism>
<comment type="caution">
    <text evidence="1">The sequence shown here is derived from an EMBL/GenBank/DDBJ whole genome shotgun (WGS) entry which is preliminary data.</text>
</comment>
<reference evidence="1" key="1">
    <citation type="journal article" date="2015" name="Nature">
        <title>Complex archaea that bridge the gap between prokaryotes and eukaryotes.</title>
        <authorList>
            <person name="Spang A."/>
            <person name="Saw J.H."/>
            <person name="Jorgensen S.L."/>
            <person name="Zaremba-Niedzwiedzka K."/>
            <person name="Martijn J."/>
            <person name="Lind A.E."/>
            <person name="van Eijk R."/>
            <person name="Schleper C."/>
            <person name="Guy L."/>
            <person name="Ettema T.J."/>
        </authorList>
    </citation>
    <scope>NUCLEOTIDE SEQUENCE</scope>
</reference>